<organism evidence="1 2">
    <name type="scientific">Segatella baroniae B14</name>
    <dbReference type="NCBI Taxonomy" id="752555"/>
    <lineage>
        <taxon>Bacteria</taxon>
        <taxon>Pseudomonadati</taxon>
        <taxon>Bacteroidota</taxon>
        <taxon>Bacteroidia</taxon>
        <taxon>Bacteroidales</taxon>
        <taxon>Prevotellaceae</taxon>
        <taxon>Segatella</taxon>
    </lineage>
</organism>
<evidence type="ECO:0000313" key="1">
    <source>
        <dbReference type="EMBL" id="EFI72579.1"/>
    </source>
</evidence>
<comment type="caution">
    <text evidence="1">The sequence shown here is derived from an EMBL/GenBank/DDBJ whole genome shotgun (WGS) entry which is preliminary data.</text>
</comment>
<accession>D8DVI2</accession>
<gene>
    <name evidence="1" type="ORF">PBR_2460</name>
</gene>
<name>D8DVI2_9BACT</name>
<dbReference type="EMBL" id="ADWO01000041">
    <property type="protein sequence ID" value="EFI72579.1"/>
    <property type="molecule type" value="Genomic_DNA"/>
</dbReference>
<dbReference type="AlphaFoldDB" id="D8DVI2"/>
<evidence type="ECO:0000313" key="2">
    <source>
        <dbReference type="Proteomes" id="UP000004524"/>
    </source>
</evidence>
<protein>
    <submittedName>
        <fullName evidence="1">Uncharacterized protein</fullName>
    </submittedName>
</protein>
<dbReference type="SUPFAM" id="SSF51126">
    <property type="entry name" value="Pectin lyase-like"/>
    <property type="match status" value="1"/>
</dbReference>
<keyword evidence="2" id="KW-1185">Reference proteome</keyword>
<dbReference type="RefSeq" id="WP_006282021.1">
    <property type="nucleotide sequence ID" value="NZ_FOEM01000012.1"/>
</dbReference>
<dbReference type="InterPro" id="IPR011050">
    <property type="entry name" value="Pectin_lyase_fold/virulence"/>
</dbReference>
<proteinExistence type="predicted"/>
<dbReference type="InterPro" id="IPR012334">
    <property type="entry name" value="Pectin_lyas_fold"/>
</dbReference>
<dbReference type="Proteomes" id="UP000004524">
    <property type="component" value="Unassembled WGS sequence"/>
</dbReference>
<dbReference type="Gene3D" id="2.160.20.10">
    <property type="entry name" value="Single-stranded right-handed beta-helix, Pectin lyase-like"/>
    <property type="match status" value="1"/>
</dbReference>
<sequence>MRNFLVFVFCAFILSSQAKSMISVDDLYPKNGDLGTAISTAIDNASKKDDEVEVVFSKGKTYTFYRSIVVRNHTTINGNGCTIRFNTQPQTHAMYIYNSFITNRKCVSTDGTINHFTRTLYATKDITVKNINFECEGDNEFWFNVNSERGIIGLYGVDGLKIENCSFNQLQRNTPLWIGNIKNAEISKCKFIENFSNKGQESSCGAIWTNIGSYLDTVSIHDNEFTNYRDESISIFSDGNESNRYVDKVDIYKNVFNSRYYAITVYSGGVSGSVSIHDNTFNDFDCKTNPLAIEGEGGIRKLEVRSNRFLRANESSVMDFVAKPTIDSLLFDSNEVKNGNIAYSYLPTITKYCSIQSNYLANASTILSISCKMPIYVEKNIFAVISAKNKCLFNINNGQEQDYIRNNTFDIRKSDGVMLLSQYGYSECQNRLTFTSNIVKFRQTSTPFFHNDEKGKKITVNISNNKITGIKGKLLTSRIISKQ</sequence>
<reference evidence="1 2" key="1">
    <citation type="journal article" date="2010" name="Microb. Ecol.">
        <title>Comparative genome analysis of Prevotella ruminicola and Prevotella bryantii: insights into their environmental niche.</title>
        <authorList>
            <consortium name="North American Consortium for Rumen Bacteria"/>
            <person name="Purushe J."/>
            <person name="Fouts D.E."/>
            <person name="Morrison M."/>
            <person name="White B.A."/>
            <person name="Mackie R.I."/>
            <person name="Coutinho P.M."/>
            <person name="Henrissat B."/>
            <person name="Nelson K.E."/>
        </authorList>
    </citation>
    <scope>NUCLEOTIDE SEQUENCE [LARGE SCALE GENOMIC DNA]</scope>
    <source>
        <strain evidence="1 2">B14</strain>
    </source>
</reference>